<dbReference type="GO" id="GO:0016405">
    <property type="term" value="F:CoA-ligase activity"/>
    <property type="evidence" value="ECO:0007669"/>
    <property type="project" value="TreeGrafter"/>
</dbReference>
<protein>
    <submittedName>
        <fullName evidence="8">Acetyl-CoA synthetase-like protein</fullName>
    </submittedName>
</protein>
<keyword evidence="5" id="KW-0472">Membrane</keyword>
<keyword evidence="3" id="KW-0547">Nucleotide-binding</keyword>
<evidence type="ECO:0000256" key="4">
    <source>
        <dbReference type="ARBA" id="ARBA00022840"/>
    </source>
</evidence>
<dbReference type="EMBL" id="MU007024">
    <property type="protein sequence ID" value="KAF2432702.1"/>
    <property type="molecule type" value="Genomic_DNA"/>
</dbReference>
<dbReference type="InterPro" id="IPR000873">
    <property type="entry name" value="AMP-dep_synth/lig_dom"/>
</dbReference>
<evidence type="ECO:0000256" key="2">
    <source>
        <dbReference type="ARBA" id="ARBA00006432"/>
    </source>
</evidence>
<evidence type="ECO:0000259" key="7">
    <source>
        <dbReference type="Pfam" id="PF13193"/>
    </source>
</evidence>
<dbReference type="Proteomes" id="UP000800235">
    <property type="component" value="Unassembled WGS sequence"/>
</dbReference>
<organism evidence="8 9">
    <name type="scientific">Tothia fuscella</name>
    <dbReference type="NCBI Taxonomy" id="1048955"/>
    <lineage>
        <taxon>Eukaryota</taxon>
        <taxon>Fungi</taxon>
        <taxon>Dikarya</taxon>
        <taxon>Ascomycota</taxon>
        <taxon>Pezizomycotina</taxon>
        <taxon>Dothideomycetes</taxon>
        <taxon>Pleosporomycetidae</taxon>
        <taxon>Venturiales</taxon>
        <taxon>Cylindrosympodiaceae</taxon>
        <taxon>Tothia</taxon>
    </lineage>
</organism>
<evidence type="ECO:0000313" key="9">
    <source>
        <dbReference type="Proteomes" id="UP000800235"/>
    </source>
</evidence>
<name>A0A9P4NVX4_9PEZI</name>
<feature type="domain" description="AMP-dependent synthetase/ligase" evidence="6">
    <location>
        <begin position="27"/>
        <end position="411"/>
    </location>
</feature>
<evidence type="ECO:0000256" key="3">
    <source>
        <dbReference type="ARBA" id="ARBA00022741"/>
    </source>
</evidence>
<gene>
    <name evidence="8" type="ORF">EJ08DRAFT_109549</name>
</gene>
<dbReference type="FunFam" id="3.40.50.12780:FF:000003">
    <property type="entry name" value="Long-chain-fatty-acid--CoA ligase FadD"/>
    <property type="match status" value="1"/>
</dbReference>
<feature type="transmembrane region" description="Helical" evidence="5">
    <location>
        <begin position="72"/>
        <end position="96"/>
    </location>
</feature>
<dbReference type="SUPFAM" id="SSF56801">
    <property type="entry name" value="Acetyl-CoA synthetase-like"/>
    <property type="match status" value="1"/>
</dbReference>
<comment type="caution">
    <text evidence="8">The sequence shown here is derived from an EMBL/GenBank/DDBJ whole genome shotgun (WGS) entry which is preliminary data.</text>
</comment>
<dbReference type="OrthoDB" id="6509636at2759"/>
<accession>A0A9P4NVX4</accession>
<dbReference type="Gene3D" id="3.30.300.30">
    <property type="match status" value="1"/>
</dbReference>
<feature type="domain" description="AMP-binding enzyme C-terminal" evidence="7">
    <location>
        <begin position="462"/>
        <end position="537"/>
    </location>
</feature>
<sequence>MTIKSRWTCDIPNQSVPSYVFTSPTATLPDTPLLIESRAPDDHYLTLATFRLWCQRFAAGLKENGFQKGDRLLLFSGNSIFFPVVIVGTIMAGGVFTGANPTYTARELAYQLTDAGAKFLITSDQSIKVAGEAAKLAKLPESNVFLFDDGFETFEGRDKGQEDFRHWTYLVASENVGKGFAWEELSPEELKTTTVTLNYSSGTTGVPKGVEITHRNYVANSAQMEFQGQLAPDYEEELKRSKWLCFLPMYHAMAQTIFGINAMKQGIPVYMMPKFDFITVLENVQKFKITYLILVPPVVVAMVKHPRTKEFDLSSVERVGSGAAPLGREVCIELEKLWPEGQVNVKQGWGMTEITCSAMGWDPTHHSDSFSVGELNANCEARIVDDQGKDVSQGEAGEIWVKGPNVMKGYWRKLEATKETLTPDGWLKTGDVAYIDENARFYIVDRKKELIKVKGNQVAPAELEALLLDHDAVADAAVIGVTMDNEEYPRAYLVLGEGKTATEQEIHEWFNKQVTFTKRLTGGIRFVDSIPKNPSGKIMRKLLRDEAKAEVALKAKL</sequence>
<evidence type="ECO:0000313" key="8">
    <source>
        <dbReference type="EMBL" id="KAF2432702.1"/>
    </source>
</evidence>
<dbReference type="InterPro" id="IPR042099">
    <property type="entry name" value="ANL_N_sf"/>
</dbReference>
<dbReference type="Pfam" id="PF13193">
    <property type="entry name" value="AMP-binding_C"/>
    <property type="match status" value="1"/>
</dbReference>
<dbReference type="InterPro" id="IPR020845">
    <property type="entry name" value="AMP-binding_CS"/>
</dbReference>
<dbReference type="InterPro" id="IPR045851">
    <property type="entry name" value="AMP-bd_C_sf"/>
</dbReference>
<dbReference type="GO" id="GO:0005524">
    <property type="term" value="F:ATP binding"/>
    <property type="evidence" value="ECO:0007669"/>
    <property type="project" value="UniProtKB-KW"/>
</dbReference>
<dbReference type="InterPro" id="IPR025110">
    <property type="entry name" value="AMP-bd_C"/>
</dbReference>
<comment type="similarity">
    <text evidence="2">Belongs to the ATP-dependent AMP-binding enzyme family.</text>
</comment>
<comment type="pathway">
    <text evidence="1">Siderophore biosynthesis.</text>
</comment>
<dbReference type="AlphaFoldDB" id="A0A9P4NVX4"/>
<dbReference type="PANTHER" id="PTHR24096:SF424">
    <property type="entry name" value="ACETYL-COA SYNTHETASE-LIKE PROTEIN-RELATED"/>
    <property type="match status" value="1"/>
</dbReference>
<dbReference type="FunFam" id="3.30.300.30:FF:000007">
    <property type="entry name" value="4-coumarate--CoA ligase 2"/>
    <property type="match status" value="1"/>
</dbReference>
<evidence type="ECO:0000256" key="5">
    <source>
        <dbReference type="SAM" id="Phobius"/>
    </source>
</evidence>
<dbReference type="PROSITE" id="PS00455">
    <property type="entry name" value="AMP_BINDING"/>
    <property type="match status" value="1"/>
</dbReference>
<dbReference type="CDD" id="cd05911">
    <property type="entry name" value="Firefly_Luc_like"/>
    <property type="match status" value="1"/>
</dbReference>
<dbReference type="PANTHER" id="PTHR24096">
    <property type="entry name" value="LONG-CHAIN-FATTY-ACID--COA LIGASE"/>
    <property type="match status" value="1"/>
</dbReference>
<proteinExistence type="inferred from homology"/>
<evidence type="ECO:0000259" key="6">
    <source>
        <dbReference type="Pfam" id="PF00501"/>
    </source>
</evidence>
<keyword evidence="5" id="KW-1133">Transmembrane helix</keyword>
<keyword evidence="5" id="KW-0812">Transmembrane</keyword>
<dbReference type="Pfam" id="PF00501">
    <property type="entry name" value="AMP-binding"/>
    <property type="match status" value="1"/>
</dbReference>
<keyword evidence="4" id="KW-0067">ATP-binding</keyword>
<keyword evidence="9" id="KW-1185">Reference proteome</keyword>
<dbReference type="Gene3D" id="3.40.50.12780">
    <property type="entry name" value="N-terminal domain of ligase-like"/>
    <property type="match status" value="1"/>
</dbReference>
<evidence type="ECO:0000256" key="1">
    <source>
        <dbReference type="ARBA" id="ARBA00004924"/>
    </source>
</evidence>
<reference evidence="8" key="1">
    <citation type="journal article" date="2020" name="Stud. Mycol.">
        <title>101 Dothideomycetes genomes: a test case for predicting lifestyles and emergence of pathogens.</title>
        <authorList>
            <person name="Haridas S."/>
            <person name="Albert R."/>
            <person name="Binder M."/>
            <person name="Bloem J."/>
            <person name="Labutti K."/>
            <person name="Salamov A."/>
            <person name="Andreopoulos B."/>
            <person name="Baker S."/>
            <person name="Barry K."/>
            <person name="Bills G."/>
            <person name="Bluhm B."/>
            <person name="Cannon C."/>
            <person name="Castanera R."/>
            <person name="Culley D."/>
            <person name="Daum C."/>
            <person name="Ezra D."/>
            <person name="Gonzalez J."/>
            <person name="Henrissat B."/>
            <person name="Kuo A."/>
            <person name="Liang C."/>
            <person name="Lipzen A."/>
            <person name="Lutzoni F."/>
            <person name="Magnuson J."/>
            <person name="Mondo S."/>
            <person name="Nolan M."/>
            <person name="Ohm R."/>
            <person name="Pangilinan J."/>
            <person name="Park H.-J."/>
            <person name="Ramirez L."/>
            <person name="Alfaro M."/>
            <person name="Sun H."/>
            <person name="Tritt A."/>
            <person name="Yoshinaga Y."/>
            <person name="Zwiers L.-H."/>
            <person name="Turgeon B."/>
            <person name="Goodwin S."/>
            <person name="Spatafora J."/>
            <person name="Crous P."/>
            <person name="Grigoriev I."/>
        </authorList>
    </citation>
    <scope>NUCLEOTIDE SEQUENCE</scope>
    <source>
        <strain evidence="8">CBS 130266</strain>
    </source>
</reference>